<evidence type="ECO:0000313" key="2">
    <source>
        <dbReference type="EMBL" id="RSM03612.1"/>
    </source>
</evidence>
<dbReference type="GO" id="GO:0005524">
    <property type="term" value="F:ATP binding"/>
    <property type="evidence" value="ECO:0007669"/>
    <property type="project" value="InterPro"/>
</dbReference>
<gene>
    <name evidence="2" type="ORF">CDV31_010409</name>
</gene>
<evidence type="ECO:0000259" key="1">
    <source>
        <dbReference type="PROSITE" id="PS50011"/>
    </source>
</evidence>
<reference evidence="2 3" key="1">
    <citation type="submission" date="2017-06" db="EMBL/GenBank/DDBJ databases">
        <title>Cmopartive genomic analysis of Ambrosia Fusariam Clade fungi.</title>
        <authorList>
            <person name="Stajich J.E."/>
            <person name="Carrillo J."/>
            <person name="Kijimoto T."/>
            <person name="Eskalen A."/>
            <person name="O'Donnell K."/>
            <person name="Kasson M."/>
        </authorList>
    </citation>
    <scope>NUCLEOTIDE SEQUENCE [LARGE SCALE GENOMIC DNA]</scope>
    <source>
        <strain evidence="2 3">NRRL 20438</strain>
    </source>
</reference>
<dbReference type="SMART" id="SM00220">
    <property type="entry name" value="S_TKc"/>
    <property type="match status" value="1"/>
</dbReference>
<feature type="domain" description="Protein kinase" evidence="1">
    <location>
        <begin position="158"/>
        <end position="465"/>
    </location>
</feature>
<dbReference type="EMBL" id="NIZV01000161">
    <property type="protein sequence ID" value="RSM03612.1"/>
    <property type="molecule type" value="Genomic_DNA"/>
</dbReference>
<comment type="caution">
    <text evidence="2">The sequence shown here is derived from an EMBL/GenBank/DDBJ whole genome shotgun (WGS) entry which is preliminary data.</text>
</comment>
<dbReference type="Proteomes" id="UP000288429">
    <property type="component" value="Unassembled WGS sequence"/>
</dbReference>
<dbReference type="AlphaFoldDB" id="A0A428TNR6"/>
<proteinExistence type="predicted"/>
<dbReference type="InterPro" id="IPR011009">
    <property type="entry name" value="Kinase-like_dom_sf"/>
</dbReference>
<dbReference type="SUPFAM" id="SSF56112">
    <property type="entry name" value="Protein kinase-like (PK-like)"/>
    <property type="match status" value="1"/>
</dbReference>
<keyword evidence="3" id="KW-1185">Reference proteome</keyword>
<dbReference type="PROSITE" id="PS50011">
    <property type="entry name" value="PROTEIN_KINASE_DOM"/>
    <property type="match status" value="1"/>
</dbReference>
<organism evidence="2 3">
    <name type="scientific">Fusarium ambrosium</name>
    <dbReference type="NCBI Taxonomy" id="131363"/>
    <lineage>
        <taxon>Eukaryota</taxon>
        <taxon>Fungi</taxon>
        <taxon>Dikarya</taxon>
        <taxon>Ascomycota</taxon>
        <taxon>Pezizomycotina</taxon>
        <taxon>Sordariomycetes</taxon>
        <taxon>Hypocreomycetidae</taxon>
        <taxon>Hypocreales</taxon>
        <taxon>Nectriaceae</taxon>
        <taxon>Fusarium</taxon>
        <taxon>Fusarium solani species complex</taxon>
    </lineage>
</organism>
<dbReference type="InterPro" id="IPR000719">
    <property type="entry name" value="Prot_kinase_dom"/>
</dbReference>
<sequence length="470" mass="53373">MLDTIRLGNVGLTQDSIWGNESDTLVYAQVLETKYGSAIIFRFYRNPRHSPKSLANRVVSYYYGINVHDDTLTFRDGAAMRTAIWSSIATIWQRCATDPNVFTPGTVIDLSSDKSDDIIWCVYRSPLFDQYLGLLGHIQKSDLIPPTSRAITMDITKIRLIEPMGGRGCTKRARVYGVGGPGYFFFKGIDFATYLQHHNDDNEFIRSVVETWRQSSKLIANMPPHPHIQQPPEILVSIGDSKGDKVLMGHLSTLFDRGDLASIIKARGRIPLQETVKWCHQMSLVVAHTHRELNTFHMDIKPESFLVDSGKNLVLIDWEQSDMSPFTLAPEADGTWDVNEEPTAKGTRLAYTKYTGPPRRNMPKGNGPATFNAWNVFPEWQASFPRATELAEVFALGRTMWMVLTQTIDGFDKVKHPNDVRVTWDDVNDIPKGWIEMVERCMAKDPNERPGVEDLVKFWNVEETLMTWNA</sequence>
<protein>
    <recommendedName>
        <fullName evidence="1">Protein kinase domain-containing protein</fullName>
    </recommendedName>
</protein>
<accession>A0A428TNR6</accession>
<evidence type="ECO:0000313" key="3">
    <source>
        <dbReference type="Proteomes" id="UP000288429"/>
    </source>
</evidence>
<name>A0A428TNR6_9HYPO</name>
<dbReference type="GO" id="GO:0004672">
    <property type="term" value="F:protein kinase activity"/>
    <property type="evidence" value="ECO:0007669"/>
    <property type="project" value="InterPro"/>
</dbReference>
<dbReference type="Gene3D" id="1.10.510.10">
    <property type="entry name" value="Transferase(Phosphotransferase) domain 1"/>
    <property type="match status" value="1"/>
</dbReference>